<feature type="compositionally biased region" description="Polar residues" evidence="3">
    <location>
        <begin position="77"/>
        <end position="94"/>
    </location>
</feature>
<evidence type="ECO:0000256" key="1">
    <source>
        <dbReference type="ARBA" id="ARBA00004123"/>
    </source>
</evidence>
<dbReference type="InterPro" id="IPR036529">
    <property type="entry name" value="KIX_dom_sf"/>
</dbReference>
<evidence type="ECO:0000256" key="2">
    <source>
        <dbReference type="ARBA" id="ARBA00023242"/>
    </source>
</evidence>
<dbReference type="EMBL" id="JARAOO010000011">
    <property type="protein sequence ID" value="KAJ7951949.1"/>
    <property type="molecule type" value="Genomic_DNA"/>
</dbReference>
<organism evidence="5 6">
    <name type="scientific">Quillaja saponaria</name>
    <name type="common">Soap bark tree</name>
    <dbReference type="NCBI Taxonomy" id="32244"/>
    <lineage>
        <taxon>Eukaryota</taxon>
        <taxon>Viridiplantae</taxon>
        <taxon>Streptophyta</taxon>
        <taxon>Embryophyta</taxon>
        <taxon>Tracheophyta</taxon>
        <taxon>Spermatophyta</taxon>
        <taxon>Magnoliopsida</taxon>
        <taxon>eudicotyledons</taxon>
        <taxon>Gunneridae</taxon>
        <taxon>Pentapetalae</taxon>
        <taxon>rosids</taxon>
        <taxon>fabids</taxon>
        <taxon>Fabales</taxon>
        <taxon>Quillajaceae</taxon>
        <taxon>Quillaja</taxon>
    </lineage>
</organism>
<reference evidence="5" key="1">
    <citation type="journal article" date="2023" name="Science">
        <title>Elucidation of the pathway for biosynthesis of saponin adjuvants from the soapbark tree.</title>
        <authorList>
            <person name="Reed J."/>
            <person name="Orme A."/>
            <person name="El-Demerdash A."/>
            <person name="Owen C."/>
            <person name="Martin L.B.B."/>
            <person name="Misra R.C."/>
            <person name="Kikuchi S."/>
            <person name="Rejzek M."/>
            <person name="Martin A.C."/>
            <person name="Harkess A."/>
            <person name="Leebens-Mack J."/>
            <person name="Louveau T."/>
            <person name="Stephenson M.J."/>
            <person name="Osbourn A."/>
        </authorList>
    </citation>
    <scope>NUCLEOTIDE SEQUENCE</scope>
    <source>
        <strain evidence="5">S10</strain>
    </source>
</reference>
<dbReference type="PANTHER" id="PTHR33137:SF4">
    <property type="entry name" value="MEDIATOR OF RNA POLYMERASE II TRANSCRIPTION SUBUNIT 15A-RELATED"/>
    <property type="match status" value="1"/>
</dbReference>
<evidence type="ECO:0000259" key="4">
    <source>
        <dbReference type="Pfam" id="PF16987"/>
    </source>
</evidence>
<evidence type="ECO:0000256" key="3">
    <source>
        <dbReference type="SAM" id="MobiDB-lite"/>
    </source>
</evidence>
<dbReference type="FunFam" id="1.10.246.20:FF:000003">
    <property type="entry name" value="Mediator of RNA polymerase II transcription subunit 15a"/>
    <property type="match status" value="1"/>
</dbReference>
<dbReference type="Pfam" id="PF16987">
    <property type="entry name" value="KIX_2"/>
    <property type="match status" value="1"/>
</dbReference>
<comment type="subcellular location">
    <subcellularLocation>
        <location evidence="1">Nucleus</location>
    </subcellularLocation>
</comment>
<dbReference type="GO" id="GO:0003713">
    <property type="term" value="F:transcription coactivator activity"/>
    <property type="evidence" value="ECO:0007669"/>
    <property type="project" value="InterPro"/>
</dbReference>
<dbReference type="InterPro" id="IPR044661">
    <property type="entry name" value="MED15a/b/c-like"/>
</dbReference>
<dbReference type="InterPro" id="IPR036546">
    <property type="entry name" value="MED15_KIX"/>
</dbReference>
<dbReference type="Gene3D" id="1.10.246.20">
    <property type="entry name" value="Coactivator CBP, KIX domain"/>
    <property type="match status" value="1"/>
</dbReference>
<keyword evidence="2" id="KW-0539">Nucleus</keyword>
<accession>A0AAD7L5H5</accession>
<dbReference type="GO" id="GO:0031490">
    <property type="term" value="F:chromatin DNA binding"/>
    <property type="evidence" value="ECO:0007669"/>
    <property type="project" value="InterPro"/>
</dbReference>
<evidence type="ECO:0000313" key="6">
    <source>
        <dbReference type="Proteomes" id="UP001163823"/>
    </source>
</evidence>
<dbReference type="Proteomes" id="UP001163823">
    <property type="component" value="Chromosome 11"/>
</dbReference>
<dbReference type="SUPFAM" id="SSF47040">
    <property type="entry name" value="Kix domain of CBP (creb binding protein)"/>
    <property type="match status" value="1"/>
</dbReference>
<dbReference type="PANTHER" id="PTHR33137">
    <property type="entry name" value="MEDIATOR OF RNA POLYMERASE II TRANSCRIPTION SUBUNIT 15A-RELATED"/>
    <property type="match status" value="1"/>
</dbReference>
<protein>
    <submittedName>
        <fullName evidence="5">Mediator of RNA polymerase II transcription subunit 15a-like</fullName>
    </submittedName>
</protein>
<feature type="region of interest" description="Disordered" evidence="3">
    <location>
        <begin position="77"/>
        <end position="108"/>
    </location>
</feature>
<keyword evidence="6" id="KW-1185">Reference proteome</keyword>
<name>A0AAD7L5H5_QUISA</name>
<dbReference type="AlphaFoldDB" id="A0AAD7L5H5"/>
<comment type="caution">
    <text evidence="5">The sequence shown here is derived from an EMBL/GenBank/DDBJ whole genome shotgun (WGS) entry which is preliminary data.</text>
</comment>
<sequence length="163" mass="18123">MDTGDWRTGLQPDSRQRIVNKIMETLKKHLPVSGQEGLHELKKIAERFEEKIYTAATSQSDYLRKISLKMLTMETKSQTTMASLPTNSGGNSSKPPDPGLGMQSQVHNQGQSIPISLTNQLQSRQQLLPQNIQNNIAVAGVQNSEYGWSFSEFRDSNGARGSF</sequence>
<dbReference type="GO" id="GO:0005634">
    <property type="term" value="C:nucleus"/>
    <property type="evidence" value="ECO:0007669"/>
    <property type="project" value="UniProtKB-SubCell"/>
</dbReference>
<dbReference type="KEGG" id="qsa:O6P43_027921"/>
<gene>
    <name evidence="5" type="ORF">O6P43_027921</name>
</gene>
<feature type="domain" description="Mediator complex subunit 15 KIX" evidence="4">
    <location>
        <begin position="3"/>
        <end position="82"/>
    </location>
</feature>
<evidence type="ECO:0000313" key="5">
    <source>
        <dbReference type="EMBL" id="KAJ7951949.1"/>
    </source>
</evidence>
<proteinExistence type="predicted"/>